<accession>A0A0H3MS53</accession>
<dbReference type="KEGG" id="mlb:MLBr02283"/>
<dbReference type="HOGENOM" id="CLU_2247055_0_0_11"/>
<gene>
    <name evidence="1" type="ordered locus">MLBr02283</name>
</gene>
<dbReference type="Proteomes" id="UP000006900">
    <property type="component" value="Chromosome"/>
</dbReference>
<evidence type="ECO:0000313" key="2">
    <source>
        <dbReference type="Proteomes" id="UP000006900"/>
    </source>
</evidence>
<reference evidence="1 2" key="1">
    <citation type="journal article" date="2009" name="Nat. Genet.">
        <title>Comparative genomic and phylogeographic analysis of Mycobacterium leprae.</title>
        <authorList>
            <person name="Monot M."/>
            <person name="Honore N."/>
            <person name="Garnier T."/>
            <person name="Zidane N."/>
            <person name="Sherafi D."/>
            <person name="Paniz-Mondolfi A."/>
            <person name="Matsuoka M."/>
            <person name="Taylor G.M."/>
            <person name="Donoghue H.D."/>
            <person name="Bouwman A."/>
            <person name="Mays S."/>
            <person name="Watson C."/>
            <person name="Lockwood D."/>
            <person name="Khamispour A."/>
            <person name="Dowlati Y."/>
            <person name="Jianping S."/>
            <person name="Rea T.H."/>
            <person name="Vera-Cabrera L."/>
            <person name="Stefani M.M."/>
            <person name="Banu S."/>
            <person name="Macdonald M."/>
            <person name="Sapkota B.R."/>
            <person name="Spencer J.S."/>
            <person name="Thomas J."/>
            <person name="Harshman K."/>
            <person name="Singh P."/>
            <person name="Busso P."/>
            <person name="Gattiker A."/>
            <person name="Rougemont J."/>
            <person name="Brennan P.J."/>
            <person name="Cole S.T."/>
        </authorList>
    </citation>
    <scope>NUCLEOTIDE SEQUENCE [LARGE SCALE GENOMIC DNA]</scope>
    <source>
        <strain evidence="2">Br4923</strain>
    </source>
</reference>
<organism evidence="1 2">
    <name type="scientific">Mycobacterium leprae (strain Br4923)</name>
    <dbReference type="NCBI Taxonomy" id="561304"/>
    <lineage>
        <taxon>Bacteria</taxon>
        <taxon>Bacillati</taxon>
        <taxon>Actinomycetota</taxon>
        <taxon>Actinomycetes</taxon>
        <taxon>Mycobacteriales</taxon>
        <taxon>Mycobacteriaceae</taxon>
        <taxon>Mycobacterium</taxon>
    </lineage>
</organism>
<proteinExistence type="predicted"/>
<dbReference type="AlphaFoldDB" id="A0A0H3MS53"/>
<dbReference type="EMBL" id="FM211192">
    <property type="protein sequence ID" value="CAR72381.1"/>
    <property type="molecule type" value="Genomic_DNA"/>
</dbReference>
<sequence length="104" mass="11791">MNEPHHAILTDLLNTFRFSEVLQHIDEYQLRQSIAGQKVTPLARELYRKIDCYSEEDLVEIAAKSLRATIALHSAVGQPQTSSGIIDITIPRGLWTPQIKIPIR</sequence>
<evidence type="ECO:0000313" key="1">
    <source>
        <dbReference type="EMBL" id="CAR72381.1"/>
    </source>
</evidence>
<protein>
    <submittedName>
        <fullName evidence="1">Uncharacterized protein</fullName>
    </submittedName>
</protein>
<name>A0A0H3MS53_MYCLB</name>